<name>A0ABY3SL50_9BACL</name>
<accession>A0ABY3SL50</accession>
<dbReference type="Proteomes" id="UP001649230">
    <property type="component" value="Chromosome"/>
</dbReference>
<gene>
    <name evidence="1" type="ORF">L0M14_05830</name>
</gene>
<organism evidence="1 2">
    <name type="scientific">Paenibacillus hexagrammi</name>
    <dbReference type="NCBI Taxonomy" id="2908839"/>
    <lineage>
        <taxon>Bacteria</taxon>
        <taxon>Bacillati</taxon>
        <taxon>Bacillota</taxon>
        <taxon>Bacilli</taxon>
        <taxon>Bacillales</taxon>
        <taxon>Paenibacillaceae</taxon>
        <taxon>Paenibacillus</taxon>
    </lineage>
</organism>
<reference evidence="1 2" key="1">
    <citation type="journal article" date="2024" name="Int. J. Syst. Evol. Microbiol.">
        <title>Paenibacillus hexagrammi sp. nov., a novel bacterium isolated from the gut content of Hexagrammos agrammus.</title>
        <authorList>
            <person name="Jung H.K."/>
            <person name="Kim D.G."/>
            <person name="Zin H."/>
            <person name="Park J."/>
            <person name="Jung H."/>
            <person name="Kim Y.O."/>
            <person name="Kong H.J."/>
            <person name="Kim J.W."/>
            <person name="Kim Y.S."/>
        </authorList>
    </citation>
    <scope>NUCLEOTIDE SEQUENCE [LARGE SCALE GENOMIC DNA]</scope>
    <source>
        <strain evidence="1 2">YPD9-1</strain>
    </source>
</reference>
<proteinExistence type="predicted"/>
<sequence length="73" mass="8135">MNIILYEKKASGELEKLSERPWDEKFMQALDAANYLLAGGKEYEMIEGRLNLDGNVFELLLTGVGGQEEGGLQ</sequence>
<protein>
    <submittedName>
        <fullName evidence="1">Uncharacterized protein</fullName>
    </submittedName>
</protein>
<keyword evidence="2" id="KW-1185">Reference proteome</keyword>
<evidence type="ECO:0000313" key="1">
    <source>
        <dbReference type="EMBL" id="UJF34691.1"/>
    </source>
</evidence>
<evidence type="ECO:0000313" key="2">
    <source>
        <dbReference type="Proteomes" id="UP001649230"/>
    </source>
</evidence>
<dbReference type="RefSeq" id="WP_235121265.1">
    <property type="nucleotide sequence ID" value="NZ_CP090978.1"/>
</dbReference>
<dbReference type="EMBL" id="CP090978">
    <property type="protein sequence ID" value="UJF34691.1"/>
    <property type="molecule type" value="Genomic_DNA"/>
</dbReference>